<dbReference type="SUPFAM" id="SSF56672">
    <property type="entry name" value="DNA/RNA polymerases"/>
    <property type="match status" value="1"/>
</dbReference>
<dbReference type="GO" id="GO:0003968">
    <property type="term" value="F:RNA-directed RNA polymerase activity"/>
    <property type="evidence" value="ECO:0007669"/>
    <property type="project" value="UniProtKB-KW"/>
</dbReference>
<dbReference type="InterPro" id="IPR005093">
    <property type="entry name" value="RNArep_beta"/>
</dbReference>
<evidence type="ECO:0000256" key="9">
    <source>
        <dbReference type="PIRSR" id="PIRSR605093-1"/>
    </source>
</evidence>
<feature type="domain" description="RdRp catalytic" evidence="10">
    <location>
        <begin position="335"/>
        <end position="482"/>
    </location>
</feature>
<dbReference type="Pfam" id="PF03431">
    <property type="entry name" value="RNA_replicase_B"/>
    <property type="match status" value="1"/>
</dbReference>
<keyword evidence="4" id="KW-0548">Nucleotidyltransferase</keyword>
<comment type="catalytic activity">
    <reaction evidence="8">
        <text>RNA(n) + a ribonucleoside 5'-triphosphate = RNA(n+1) + diphosphate</text>
        <dbReference type="Rhea" id="RHEA:21248"/>
        <dbReference type="Rhea" id="RHEA-COMP:14527"/>
        <dbReference type="Rhea" id="RHEA-COMP:17342"/>
        <dbReference type="ChEBI" id="CHEBI:33019"/>
        <dbReference type="ChEBI" id="CHEBI:61557"/>
        <dbReference type="ChEBI" id="CHEBI:140395"/>
        <dbReference type="EC" id="2.7.7.48"/>
    </reaction>
</comment>
<evidence type="ECO:0000256" key="5">
    <source>
        <dbReference type="ARBA" id="ARBA00022741"/>
    </source>
</evidence>
<keyword evidence="6" id="KW-0693">Viral RNA replication</keyword>
<comment type="cofactor">
    <cofactor evidence="9">
        <name>Mg(2+)</name>
        <dbReference type="ChEBI" id="CHEBI:18420"/>
    </cofactor>
    <text evidence="9">Binds 2 Mg(2+) per subunit.</text>
</comment>
<organism evidence="11">
    <name type="scientific">Leviviridae sp</name>
    <dbReference type="NCBI Taxonomy" id="2027243"/>
    <lineage>
        <taxon>Viruses</taxon>
        <taxon>Riboviria</taxon>
        <taxon>Orthornavirae</taxon>
        <taxon>Lenarviricota</taxon>
        <taxon>Leviviricetes</taxon>
        <taxon>Norzivirales</taxon>
        <taxon>Fiersviridae</taxon>
    </lineage>
</organism>
<dbReference type="EMBL" id="MN035956">
    <property type="protein sequence ID" value="QDH91029.1"/>
    <property type="molecule type" value="Genomic_RNA"/>
</dbReference>
<keyword evidence="9" id="KW-0460">Magnesium</keyword>
<feature type="binding site" evidence="9">
    <location>
        <position position="451"/>
    </location>
    <ligand>
        <name>Mg(2+)</name>
        <dbReference type="ChEBI" id="CHEBI:18420"/>
        <label>2</label>
    </ligand>
</feature>
<keyword evidence="3" id="KW-0808">Transferase</keyword>
<evidence type="ECO:0000256" key="8">
    <source>
        <dbReference type="ARBA" id="ARBA00048744"/>
    </source>
</evidence>
<accession>A0A514DBQ6</accession>
<dbReference type="InterPro" id="IPR007096">
    <property type="entry name" value="RNA-dir_Rpol_cat_phage"/>
</dbReference>
<reference evidence="11" key="1">
    <citation type="submission" date="2019-05" db="EMBL/GenBank/DDBJ databases">
        <title>Metatranscriptomic reconstruction reveals RNA viruses with the potential to shape carbon cycling in soil.</title>
        <authorList>
            <person name="Starr E.P."/>
            <person name="Nuccio E."/>
            <person name="Pett-Ridge J."/>
            <person name="Banfield J.F."/>
            <person name="Firestone M.K."/>
        </authorList>
    </citation>
    <scope>NUCLEOTIDE SEQUENCE</scope>
    <source>
        <strain evidence="11">H2_Bulk_34_399</strain>
    </source>
</reference>
<feature type="binding site" evidence="9">
    <location>
        <position position="450"/>
    </location>
    <ligand>
        <name>Mg(2+)</name>
        <dbReference type="ChEBI" id="CHEBI:18420"/>
        <label>2</label>
    </ligand>
</feature>
<dbReference type="PROSITE" id="PS50522">
    <property type="entry name" value="RDRP_PHAGE"/>
    <property type="match status" value="1"/>
</dbReference>
<name>A0A514DBQ6_9VIRU</name>
<gene>
    <name evidence="11" type="ORF">H2Bulk34399_000003</name>
</gene>
<protein>
    <recommendedName>
        <fullName evidence="1">RNA-directed RNA polymerase</fullName>
        <ecNumber evidence="1">2.7.7.48</ecNumber>
    </recommendedName>
    <alternativeName>
        <fullName evidence="7">RNA replicase beta chain</fullName>
    </alternativeName>
</protein>
<evidence type="ECO:0000256" key="6">
    <source>
        <dbReference type="ARBA" id="ARBA00022953"/>
    </source>
</evidence>
<keyword evidence="2 11" id="KW-0696">RNA-directed RNA polymerase</keyword>
<evidence type="ECO:0000259" key="10">
    <source>
        <dbReference type="PROSITE" id="PS50522"/>
    </source>
</evidence>
<keyword evidence="9" id="KW-0479">Metal-binding</keyword>
<evidence type="ECO:0000256" key="2">
    <source>
        <dbReference type="ARBA" id="ARBA00022484"/>
    </source>
</evidence>
<dbReference type="GO" id="GO:0039694">
    <property type="term" value="P:viral RNA genome replication"/>
    <property type="evidence" value="ECO:0007669"/>
    <property type="project" value="InterPro"/>
</dbReference>
<evidence type="ECO:0000256" key="1">
    <source>
        <dbReference type="ARBA" id="ARBA00012494"/>
    </source>
</evidence>
<evidence type="ECO:0000313" key="11">
    <source>
        <dbReference type="EMBL" id="QDH91029.1"/>
    </source>
</evidence>
<dbReference type="InterPro" id="IPR043502">
    <property type="entry name" value="DNA/RNA_pol_sf"/>
</dbReference>
<dbReference type="GO" id="GO:0046872">
    <property type="term" value="F:metal ion binding"/>
    <property type="evidence" value="ECO:0007669"/>
    <property type="project" value="UniProtKB-KW"/>
</dbReference>
<feature type="binding site" evidence="9">
    <location>
        <position position="350"/>
    </location>
    <ligand>
        <name>Mg(2+)</name>
        <dbReference type="ChEBI" id="CHEBI:18420"/>
        <label>2</label>
    </ligand>
</feature>
<evidence type="ECO:0000256" key="3">
    <source>
        <dbReference type="ARBA" id="ARBA00022679"/>
    </source>
</evidence>
<keyword evidence="5" id="KW-0547">Nucleotide-binding</keyword>
<dbReference type="GO" id="GO:0000166">
    <property type="term" value="F:nucleotide binding"/>
    <property type="evidence" value="ECO:0007669"/>
    <property type="project" value="UniProtKB-KW"/>
</dbReference>
<sequence length="610" mass="68352">MDYASYALAIYGGILADATTRWPSLKDSLDMDLSYLRRAVENRGLPFLTIVLPDTCKWLDQSLDAGHQLPEGIPQGMPIKQGRPKLFGGLLNLVFDDLGLLKLDVDHEAVLFLRTLYGVVKKLRMPPTESSVKETLDEFFLIERQLPPSHPDTWDSDVPVWGVRRGHPLWGDFKTSEDQIAIPFGDYEMVSARSDSVSPGDWSSLRHLCRRVVSAIGEPDWWEFKPRHGPGAVAEGQKGSKYSFPNWPRKLDLMFPYDWFGSGLFAESEFLPADRDIPSRLIAVPKSQKGPRLICAEPIANQFIQQGVAGWLEGRILDTVLRWSITLRSQEASRERALLASIDGREATIDLSSASDRISTRLVEYVFGGSPLLDAFHACRTRSLTQTISDKHDRMCLLRKFSTMGSALTFPVQSILFTILSVWGLRLHEGRENDWTDMEVDFKRVRVYGDDIIAPTHAIGTIKLVLSECGLRVNEAKSFTGSNFRESCGCDAFQGVDVTPARCLVPYDGSPSSLATHLETSNNFHKKGMWKTASELVSMVPEAERKLLPIYHSEELGLGLFSYSGASVEHLKKVYDRDLQREFSVALGVTSTVDREQSPDTSGLSQYFHE</sequence>
<feature type="non-terminal residue" evidence="11">
    <location>
        <position position="610"/>
    </location>
</feature>
<proteinExistence type="predicted"/>
<evidence type="ECO:0000256" key="4">
    <source>
        <dbReference type="ARBA" id="ARBA00022695"/>
    </source>
</evidence>
<dbReference type="EC" id="2.7.7.48" evidence="1"/>
<evidence type="ECO:0000256" key="7">
    <source>
        <dbReference type="ARBA" id="ARBA00030248"/>
    </source>
</evidence>